<organism evidence="1 2">
    <name type="scientific">Naganishia cerealis</name>
    <dbReference type="NCBI Taxonomy" id="610337"/>
    <lineage>
        <taxon>Eukaryota</taxon>
        <taxon>Fungi</taxon>
        <taxon>Dikarya</taxon>
        <taxon>Basidiomycota</taxon>
        <taxon>Agaricomycotina</taxon>
        <taxon>Tremellomycetes</taxon>
        <taxon>Filobasidiales</taxon>
        <taxon>Filobasidiaceae</taxon>
        <taxon>Naganishia</taxon>
    </lineage>
</organism>
<name>A0ACC2V6M8_9TREE</name>
<dbReference type="Proteomes" id="UP001241377">
    <property type="component" value="Unassembled WGS sequence"/>
</dbReference>
<evidence type="ECO:0000313" key="2">
    <source>
        <dbReference type="Proteomes" id="UP001241377"/>
    </source>
</evidence>
<proteinExistence type="predicted"/>
<comment type="caution">
    <text evidence="1">The sequence shown here is derived from an EMBL/GenBank/DDBJ whole genome shotgun (WGS) entry which is preliminary data.</text>
</comment>
<keyword evidence="2" id="KW-1185">Reference proteome</keyword>
<gene>
    <name evidence="1" type="ORF">QFC19_007860</name>
</gene>
<accession>A0ACC2V6M8</accession>
<dbReference type="EMBL" id="JASBWR010000109">
    <property type="protein sequence ID" value="KAJ9094647.1"/>
    <property type="molecule type" value="Genomic_DNA"/>
</dbReference>
<sequence>MSPPPVLVRYVAHSSATCCPFRRKEARSKLPDTTAGLRIVLDNLINIESKAAPSFQNMVKALDMAKKFDMKSVVIQIKAKLHGYVEGPRLLALACQQVPIDRHLARTASSQFKNFMNLDPDLFQVGLAYGVPDQTNMKTESLESLTTIGCYALSKAMRECELLVKDIYGRKEYEWARVPNEFMKALDHLER</sequence>
<reference evidence="1" key="1">
    <citation type="submission" date="2023-04" db="EMBL/GenBank/DDBJ databases">
        <title>Draft Genome sequencing of Naganishia species isolated from polar environments using Oxford Nanopore Technology.</title>
        <authorList>
            <person name="Leo P."/>
            <person name="Venkateswaran K."/>
        </authorList>
    </citation>
    <scope>NUCLEOTIDE SEQUENCE</scope>
    <source>
        <strain evidence="1">MNA-CCFEE 5261</strain>
    </source>
</reference>
<protein>
    <submittedName>
        <fullName evidence="1">Uncharacterized protein</fullName>
    </submittedName>
</protein>
<evidence type="ECO:0000313" key="1">
    <source>
        <dbReference type="EMBL" id="KAJ9094647.1"/>
    </source>
</evidence>